<dbReference type="AlphaFoldDB" id="A0A9P0F7P3"/>
<reference evidence="1" key="1">
    <citation type="submission" date="2021-12" db="EMBL/GenBank/DDBJ databases">
        <authorList>
            <person name="King R."/>
        </authorList>
    </citation>
    <scope>NUCLEOTIDE SEQUENCE</scope>
</reference>
<dbReference type="Proteomes" id="UP001152759">
    <property type="component" value="Chromosome 9"/>
</dbReference>
<evidence type="ECO:0000313" key="2">
    <source>
        <dbReference type="Proteomes" id="UP001152759"/>
    </source>
</evidence>
<protein>
    <submittedName>
        <fullName evidence="1">Uncharacterized protein</fullName>
    </submittedName>
</protein>
<evidence type="ECO:0000313" key="1">
    <source>
        <dbReference type="EMBL" id="CAH0395891.1"/>
    </source>
</evidence>
<accession>A0A9P0F7P3</accession>
<name>A0A9P0F7P3_BEMTA</name>
<proteinExistence type="predicted"/>
<dbReference type="EMBL" id="OU963870">
    <property type="protein sequence ID" value="CAH0395891.1"/>
    <property type="molecule type" value="Genomic_DNA"/>
</dbReference>
<keyword evidence="2" id="KW-1185">Reference proteome</keyword>
<gene>
    <name evidence="1" type="ORF">BEMITA_LOCUS14021</name>
</gene>
<sequence>MFKTHPEIGSATRGAGYMQKVKNISPTREDQSINRKACHATDNAKEIPNLGENWRRMTKNLVVQHFKYIDAGPVVLGLYPHKLFLTLKKKFGRMNRTFGVPYHPDYSVCQTELAVRAIEHSVHVIELCLSVHFIVEVRLHEPKVRFDEPEMWFDEPEFWVDESAIRFDEPDIRPLSAQPKCEASLVKLGSQEAHLSCHKACLAIADRADIIRLHYSEQSAMARLTVDHCSGFTEGRCFNVTNWRRLSLSACRCRKGKEWRSALACRTGMNFGRNLENAKIMAGNVWDVNIKPALPPLPRRLLRAWSSQNQRLQPRE</sequence>
<organism evidence="1 2">
    <name type="scientific">Bemisia tabaci</name>
    <name type="common">Sweetpotato whitefly</name>
    <name type="synonym">Aleurodes tabaci</name>
    <dbReference type="NCBI Taxonomy" id="7038"/>
    <lineage>
        <taxon>Eukaryota</taxon>
        <taxon>Metazoa</taxon>
        <taxon>Ecdysozoa</taxon>
        <taxon>Arthropoda</taxon>
        <taxon>Hexapoda</taxon>
        <taxon>Insecta</taxon>
        <taxon>Pterygota</taxon>
        <taxon>Neoptera</taxon>
        <taxon>Paraneoptera</taxon>
        <taxon>Hemiptera</taxon>
        <taxon>Sternorrhyncha</taxon>
        <taxon>Aleyrodoidea</taxon>
        <taxon>Aleyrodidae</taxon>
        <taxon>Aleyrodinae</taxon>
        <taxon>Bemisia</taxon>
    </lineage>
</organism>